<dbReference type="OrthoDB" id="7063001at2"/>
<dbReference type="Proteomes" id="UP000004931">
    <property type="component" value="Unassembled WGS sequence"/>
</dbReference>
<name>A0YEC6_9GAMM</name>
<accession>A0YEC6</accession>
<proteinExistence type="predicted"/>
<dbReference type="AlphaFoldDB" id="A0YEC6"/>
<evidence type="ECO:0000313" key="2">
    <source>
        <dbReference type="Proteomes" id="UP000004931"/>
    </source>
</evidence>
<dbReference type="EMBL" id="AAVT01000006">
    <property type="protein sequence ID" value="EAW30762.1"/>
    <property type="molecule type" value="Genomic_DNA"/>
</dbReference>
<evidence type="ECO:0000313" key="1">
    <source>
        <dbReference type="EMBL" id="EAW30762.1"/>
    </source>
</evidence>
<keyword evidence="2" id="KW-1185">Reference proteome</keyword>
<reference evidence="1 2" key="1">
    <citation type="journal article" date="2010" name="J. Bacteriol.">
        <title>Genome sequence of the oligotrophic marine Gammaproteobacterium HTCC2143, isolated from the Oregon Coast.</title>
        <authorList>
            <person name="Oh H.M."/>
            <person name="Kang I."/>
            <person name="Ferriera S."/>
            <person name="Giovannoni S.J."/>
            <person name="Cho J.C."/>
        </authorList>
    </citation>
    <scope>NUCLEOTIDE SEQUENCE [LARGE SCALE GENOMIC DNA]</scope>
    <source>
        <strain evidence="1 2">HTCC2143</strain>
    </source>
</reference>
<organism evidence="1 2">
    <name type="scientific">marine gamma proteobacterium HTCC2143</name>
    <dbReference type="NCBI Taxonomy" id="247633"/>
    <lineage>
        <taxon>Bacteria</taxon>
        <taxon>Pseudomonadati</taxon>
        <taxon>Pseudomonadota</taxon>
        <taxon>Gammaproteobacteria</taxon>
        <taxon>Cellvibrionales</taxon>
        <taxon>Spongiibacteraceae</taxon>
        <taxon>BD1-7 clade</taxon>
    </lineage>
</organism>
<sequence>MQAIEKVRAELEPKLDTLLMYLESVHDSRAHEFFSSIHNNLLSVEGEEQLLELFIQLSMTAFQPFELDPVAVLLTDEILAYAEQISDAFSASANVSH</sequence>
<protein>
    <submittedName>
        <fullName evidence="1">Uncharacterized protein</fullName>
    </submittedName>
</protein>
<comment type="caution">
    <text evidence="1">The sequence shown here is derived from an EMBL/GenBank/DDBJ whole genome shotgun (WGS) entry which is preliminary data.</text>
</comment>
<gene>
    <name evidence="1" type="ORF">GP2143_02524</name>
</gene>